<protein>
    <submittedName>
        <fullName evidence="2">Uncharacterized protein</fullName>
    </submittedName>
</protein>
<sequence length="219" mass="23963">MTENERPKRQISHAKLTGHGPADLRYRSAGSAQPEIRLEVRGIRSAVPCAPHPSCHPTSPLSPMPPRARPTLPQPGVSRVDLSGGAASYAFATDLSNDDKTATLQYVLSSLPRDSTYYRKLVTLGSEHNIPRQSKAKLLIAFGAHQCNWACVVHRVHAENAGILAAAANETPGHSPRMYSRSVPYPSLSREVSVATQRRHQAQHRVAAADLADQQQRRF</sequence>
<evidence type="ECO:0000313" key="2">
    <source>
        <dbReference type="EMBL" id="KAF7291824.1"/>
    </source>
</evidence>
<comment type="caution">
    <text evidence="2">The sequence shown here is derived from an EMBL/GenBank/DDBJ whole genome shotgun (WGS) entry which is preliminary data.</text>
</comment>
<accession>A0A8H6VS58</accession>
<reference evidence="2" key="1">
    <citation type="submission" date="2020-05" db="EMBL/GenBank/DDBJ databases">
        <title>Mycena genomes resolve the evolution of fungal bioluminescence.</title>
        <authorList>
            <person name="Tsai I.J."/>
        </authorList>
    </citation>
    <scope>NUCLEOTIDE SEQUENCE</scope>
    <source>
        <strain evidence="2">110903Hualien_Pintung</strain>
    </source>
</reference>
<keyword evidence="3" id="KW-1185">Reference proteome</keyword>
<dbReference type="AlphaFoldDB" id="A0A8H6VS58"/>
<feature type="region of interest" description="Disordered" evidence="1">
    <location>
        <begin position="51"/>
        <end position="74"/>
    </location>
</feature>
<proteinExistence type="predicted"/>
<evidence type="ECO:0000256" key="1">
    <source>
        <dbReference type="SAM" id="MobiDB-lite"/>
    </source>
</evidence>
<name>A0A8H6VS58_MYCCL</name>
<organism evidence="2 3">
    <name type="scientific">Mycena chlorophos</name>
    <name type="common">Agaric fungus</name>
    <name type="synonym">Agaricus chlorophos</name>
    <dbReference type="NCBI Taxonomy" id="658473"/>
    <lineage>
        <taxon>Eukaryota</taxon>
        <taxon>Fungi</taxon>
        <taxon>Dikarya</taxon>
        <taxon>Basidiomycota</taxon>
        <taxon>Agaricomycotina</taxon>
        <taxon>Agaricomycetes</taxon>
        <taxon>Agaricomycetidae</taxon>
        <taxon>Agaricales</taxon>
        <taxon>Marasmiineae</taxon>
        <taxon>Mycenaceae</taxon>
        <taxon>Mycena</taxon>
    </lineage>
</organism>
<dbReference type="Proteomes" id="UP000613580">
    <property type="component" value="Unassembled WGS sequence"/>
</dbReference>
<evidence type="ECO:0000313" key="3">
    <source>
        <dbReference type="Proteomes" id="UP000613580"/>
    </source>
</evidence>
<dbReference type="EMBL" id="JACAZE010000023">
    <property type="protein sequence ID" value="KAF7291824.1"/>
    <property type="molecule type" value="Genomic_DNA"/>
</dbReference>
<feature type="region of interest" description="Disordered" evidence="1">
    <location>
        <begin position="1"/>
        <end position="26"/>
    </location>
</feature>
<gene>
    <name evidence="2" type="ORF">HMN09_01242600</name>
</gene>